<dbReference type="SUPFAM" id="SSF56317">
    <property type="entry name" value="Carbon-nitrogen hydrolase"/>
    <property type="match status" value="1"/>
</dbReference>
<feature type="transmembrane region" description="Helical" evidence="9">
    <location>
        <begin position="491"/>
        <end position="510"/>
    </location>
</feature>
<keyword evidence="6 9" id="KW-1133">Transmembrane helix</keyword>
<comment type="caution">
    <text evidence="11">The sequence shown here is derived from an EMBL/GenBank/DDBJ whole genome shotgun (WGS) entry which is preliminary data.</text>
</comment>
<accession>A0A8T4IG73</accession>
<dbReference type="InterPro" id="IPR036526">
    <property type="entry name" value="C-N_Hydrolase_sf"/>
</dbReference>
<evidence type="ECO:0000256" key="6">
    <source>
        <dbReference type="ARBA" id="ARBA00022989"/>
    </source>
</evidence>
<keyword evidence="8 9" id="KW-0012">Acyltransferase</keyword>
<dbReference type="Pfam" id="PF20154">
    <property type="entry name" value="LNT_N"/>
    <property type="match status" value="1"/>
</dbReference>
<comment type="subcellular location">
    <subcellularLocation>
        <location evidence="1 9">Cell membrane</location>
        <topology evidence="1 9">Multi-pass membrane protein</topology>
    </subcellularLocation>
</comment>
<evidence type="ECO:0000313" key="11">
    <source>
        <dbReference type="EMBL" id="MBR0553560.1"/>
    </source>
</evidence>
<dbReference type="InterPro" id="IPR003010">
    <property type="entry name" value="C-N_Hydrolase"/>
</dbReference>
<evidence type="ECO:0000256" key="5">
    <source>
        <dbReference type="ARBA" id="ARBA00022692"/>
    </source>
</evidence>
<dbReference type="PROSITE" id="PS50263">
    <property type="entry name" value="CN_HYDROLASE"/>
    <property type="match status" value="1"/>
</dbReference>
<keyword evidence="5 9" id="KW-0812">Transmembrane</keyword>
<dbReference type="GO" id="GO:0042158">
    <property type="term" value="P:lipoprotein biosynthetic process"/>
    <property type="evidence" value="ECO:0007669"/>
    <property type="project" value="UniProtKB-UniRule"/>
</dbReference>
<dbReference type="CDD" id="cd07571">
    <property type="entry name" value="ALP_N-acyl_transferase"/>
    <property type="match status" value="1"/>
</dbReference>
<gene>
    <name evidence="9 11" type="primary">lnt</name>
    <name evidence="11" type="ORF">J7S20_13705</name>
</gene>
<keyword evidence="3 9" id="KW-1003">Cell membrane</keyword>
<organism evidence="11 12">
    <name type="scientific">Stakelama marina</name>
    <dbReference type="NCBI Taxonomy" id="2826939"/>
    <lineage>
        <taxon>Bacteria</taxon>
        <taxon>Pseudomonadati</taxon>
        <taxon>Pseudomonadota</taxon>
        <taxon>Alphaproteobacteria</taxon>
        <taxon>Sphingomonadales</taxon>
        <taxon>Sphingomonadaceae</taxon>
        <taxon>Stakelama</taxon>
    </lineage>
</organism>
<dbReference type="PANTHER" id="PTHR38686:SF1">
    <property type="entry name" value="APOLIPOPROTEIN N-ACYLTRANSFERASE"/>
    <property type="match status" value="1"/>
</dbReference>
<feature type="transmembrane region" description="Helical" evidence="9">
    <location>
        <begin position="167"/>
        <end position="186"/>
    </location>
</feature>
<feature type="transmembrane region" description="Helical" evidence="9">
    <location>
        <begin position="193"/>
        <end position="213"/>
    </location>
</feature>
<feature type="transmembrane region" description="Helical" evidence="9">
    <location>
        <begin position="123"/>
        <end position="147"/>
    </location>
</feature>
<evidence type="ECO:0000256" key="3">
    <source>
        <dbReference type="ARBA" id="ARBA00022475"/>
    </source>
</evidence>
<dbReference type="Pfam" id="PF00795">
    <property type="entry name" value="CN_hydrolase"/>
    <property type="match status" value="1"/>
</dbReference>
<comment type="catalytic activity">
    <reaction evidence="9">
        <text>N-terminal S-1,2-diacyl-sn-glyceryl-L-cysteinyl-[lipoprotein] + a glycerophospholipid = N-acyl-S-1,2-diacyl-sn-glyceryl-L-cysteinyl-[lipoprotein] + a 2-acyl-sn-glycero-3-phospholipid + H(+)</text>
        <dbReference type="Rhea" id="RHEA:48228"/>
        <dbReference type="Rhea" id="RHEA-COMP:14681"/>
        <dbReference type="Rhea" id="RHEA-COMP:14684"/>
        <dbReference type="ChEBI" id="CHEBI:15378"/>
        <dbReference type="ChEBI" id="CHEBI:136912"/>
        <dbReference type="ChEBI" id="CHEBI:140656"/>
        <dbReference type="ChEBI" id="CHEBI:140657"/>
        <dbReference type="ChEBI" id="CHEBI:140660"/>
        <dbReference type="EC" id="2.3.1.269"/>
    </reaction>
</comment>
<name>A0A8T4IG73_9SPHN</name>
<feature type="transmembrane region" description="Helical" evidence="9">
    <location>
        <begin position="12"/>
        <end position="45"/>
    </location>
</feature>
<feature type="domain" description="CN hydrolase" evidence="10">
    <location>
        <begin position="226"/>
        <end position="481"/>
    </location>
</feature>
<dbReference type="AlphaFoldDB" id="A0A8T4IG73"/>
<keyword evidence="7 9" id="KW-0472">Membrane</keyword>
<dbReference type="HAMAP" id="MF_01148">
    <property type="entry name" value="Lnt"/>
    <property type="match status" value="1"/>
</dbReference>
<comment type="function">
    <text evidence="9">Catalyzes the phospholipid dependent N-acylation of the N-terminal cysteine of apolipoprotein, the last step in lipoprotein maturation.</text>
</comment>
<dbReference type="Gene3D" id="3.60.110.10">
    <property type="entry name" value="Carbon-nitrogen hydrolase"/>
    <property type="match status" value="1"/>
</dbReference>
<dbReference type="Proteomes" id="UP000676996">
    <property type="component" value="Unassembled WGS sequence"/>
</dbReference>
<dbReference type="PANTHER" id="PTHR38686">
    <property type="entry name" value="APOLIPOPROTEIN N-ACYLTRANSFERASE"/>
    <property type="match status" value="1"/>
</dbReference>
<dbReference type="EC" id="2.3.1.269" evidence="9"/>
<dbReference type="NCBIfam" id="TIGR00546">
    <property type="entry name" value="lnt"/>
    <property type="match status" value="1"/>
</dbReference>
<dbReference type="RefSeq" id="WP_284054805.1">
    <property type="nucleotide sequence ID" value="NZ_JAGRQC010000004.1"/>
</dbReference>
<keyword evidence="4 9" id="KW-0808">Transferase</keyword>
<evidence type="ECO:0000256" key="9">
    <source>
        <dbReference type="HAMAP-Rule" id="MF_01148"/>
    </source>
</evidence>
<evidence type="ECO:0000256" key="8">
    <source>
        <dbReference type="ARBA" id="ARBA00023315"/>
    </source>
</evidence>
<sequence>MLRRLLLRHPHWTALLIGLASATGFAPLDLWPLTLACLALWMWLIFDAPSLKGALWRGWLFGLGHFTVGNNWIQHAFDFQDRMPPALGYVAVVALALYLAVYPAMAAGLAWRYGRGSRPDAGYAFAFAAAWIATEYLRATMFTGYAWNPLAVMWLPAGGVAQATRWIGTYALSGVTIVIAGAIVAAFHRRWAFAGATAIIVVAFGVAAVPGAMPPDAPGAPHVRVVQPNVGQEVTPTPNHGEYVFSRLLRLSGPPQGHPRLLLWPEGEVTYFLEDGYPPQWYWQSSPELARDRIAALLGPKDIALVGSTALEFDKQGDLKGAGNSIFAIRPDGSLTGRYDKAHLVPYGEYLPMRWLLEPLGLSRLVAGDYDFLPGPGPQTLTMPGYGKVGMQICYEIIFSGQVVDEANRPDILFNPSNDAWFGNWGPPEHLAQARMRAIEEGLPILRSTPNGISAVIDAHGRLVGTVPRYTAGVVDVPMPKPLPPTLFSRIGNWMAAIVGLLFIAAAVALRRRNR</sequence>
<evidence type="ECO:0000256" key="4">
    <source>
        <dbReference type="ARBA" id="ARBA00022679"/>
    </source>
</evidence>
<comment type="pathway">
    <text evidence="9">Protein modification; lipoprotein biosynthesis (N-acyl transfer).</text>
</comment>
<feature type="transmembrane region" description="Helical" evidence="9">
    <location>
        <begin position="86"/>
        <end position="111"/>
    </location>
</feature>
<evidence type="ECO:0000259" key="10">
    <source>
        <dbReference type="PROSITE" id="PS50263"/>
    </source>
</evidence>
<proteinExistence type="inferred from homology"/>
<evidence type="ECO:0000256" key="7">
    <source>
        <dbReference type="ARBA" id="ARBA00023136"/>
    </source>
</evidence>
<dbReference type="InterPro" id="IPR004563">
    <property type="entry name" value="Apolipo_AcylTrfase"/>
</dbReference>
<evidence type="ECO:0000256" key="1">
    <source>
        <dbReference type="ARBA" id="ARBA00004651"/>
    </source>
</evidence>
<dbReference type="EMBL" id="JAGRQC010000004">
    <property type="protein sequence ID" value="MBR0553560.1"/>
    <property type="molecule type" value="Genomic_DNA"/>
</dbReference>
<protein>
    <recommendedName>
        <fullName evidence="9">Apolipoprotein N-acyltransferase</fullName>
        <shortName evidence="9">ALP N-acyltransferase</shortName>
        <ecNumber evidence="9">2.3.1.269</ecNumber>
    </recommendedName>
</protein>
<comment type="similarity">
    <text evidence="2 9">Belongs to the CN hydrolase family. Apolipoprotein N-acyltransferase subfamily.</text>
</comment>
<keyword evidence="12" id="KW-1185">Reference proteome</keyword>
<evidence type="ECO:0000313" key="12">
    <source>
        <dbReference type="Proteomes" id="UP000676996"/>
    </source>
</evidence>
<dbReference type="InterPro" id="IPR045378">
    <property type="entry name" value="LNT_N"/>
</dbReference>
<evidence type="ECO:0000256" key="2">
    <source>
        <dbReference type="ARBA" id="ARBA00010065"/>
    </source>
</evidence>
<reference evidence="11" key="1">
    <citation type="submission" date="2021-04" db="EMBL/GenBank/DDBJ databases">
        <title>Ouciella asimina sp. nov., isolated from the surface seawater in the hydrothermal field of Okinawa Trough.</title>
        <authorList>
            <person name="Shuang W."/>
        </authorList>
    </citation>
    <scope>NUCLEOTIDE SEQUENCE</scope>
    <source>
        <strain evidence="11">LXI357</strain>
    </source>
</reference>
<dbReference type="GO" id="GO:0005886">
    <property type="term" value="C:plasma membrane"/>
    <property type="evidence" value="ECO:0007669"/>
    <property type="project" value="UniProtKB-SubCell"/>
</dbReference>
<dbReference type="GO" id="GO:0016410">
    <property type="term" value="F:N-acyltransferase activity"/>
    <property type="evidence" value="ECO:0007669"/>
    <property type="project" value="UniProtKB-UniRule"/>
</dbReference>